<feature type="compositionally biased region" description="Basic and acidic residues" evidence="2">
    <location>
        <begin position="56"/>
        <end position="74"/>
    </location>
</feature>
<dbReference type="Pfam" id="PF15136">
    <property type="entry name" value="UPF0449"/>
    <property type="match status" value="1"/>
</dbReference>
<organism evidence="3 4">
    <name type="scientific">Oedothorax gibbosus</name>
    <dbReference type="NCBI Taxonomy" id="931172"/>
    <lineage>
        <taxon>Eukaryota</taxon>
        <taxon>Metazoa</taxon>
        <taxon>Ecdysozoa</taxon>
        <taxon>Arthropoda</taxon>
        <taxon>Chelicerata</taxon>
        <taxon>Arachnida</taxon>
        <taxon>Araneae</taxon>
        <taxon>Araneomorphae</taxon>
        <taxon>Entelegynae</taxon>
        <taxon>Araneoidea</taxon>
        <taxon>Linyphiidae</taxon>
        <taxon>Erigoninae</taxon>
        <taxon>Oedothorax</taxon>
    </lineage>
</organism>
<keyword evidence="4" id="KW-1185">Reference proteome</keyword>
<gene>
    <name evidence="3" type="ORF">JTE90_001647</name>
</gene>
<comment type="similarity">
    <text evidence="1">Belongs to the UPF0449 family.</text>
</comment>
<evidence type="ECO:0000313" key="3">
    <source>
        <dbReference type="EMBL" id="KAG8197725.1"/>
    </source>
</evidence>
<feature type="region of interest" description="Disordered" evidence="2">
    <location>
        <begin position="46"/>
        <end position="75"/>
    </location>
</feature>
<dbReference type="Proteomes" id="UP000827092">
    <property type="component" value="Unassembled WGS sequence"/>
</dbReference>
<sequence>MFKKKASLPARPPIPNKDEILEDLSRATSDDVVFNHIDENLALITGEAVTSNSPSERNENSDSLEQKEPKDQFHNYKQITSYVGKVENLIKSEEEIKNNRDGLQNLTKDLIQDMTKIKEELKKQIGTPEAIFKNIR</sequence>
<dbReference type="AlphaFoldDB" id="A0AAV6VML5"/>
<reference evidence="3 4" key="1">
    <citation type="journal article" date="2022" name="Nat. Ecol. Evol.">
        <title>A masculinizing supergene underlies an exaggerated male reproductive morph in a spider.</title>
        <authorList>
            <person name="Hendrickx F."/>
            <person name="De Corte Z."/>
            <person name="Sonet G."/>
            <person name="Van Belleghem S.M."/>
            <person name="Kostlbacher S."/>
            <person name="Vangestel C."/>
        </authorList>
    </citation>
    <scope>NUCLEOTIDE SEQUENCE [LARGE SCALE GENOMIC DNA]</scope>
    <source>
        <strain evidence="3">W744_W776</strain>
    </source>
</reference>
<dbReference type="EMBL" id="JAFNEN010000052">
    <property type="protein sequence ID" value="KAG8197725.1"/>
    <property type="molecule type" value="Genomic_DNA"/>
</dbReference>
<dbReference type="PANTHER" id="PTHR34766">
    <property type="entry name" value="UPF0449 PROTEIN C19ORF25"/>
    <property type="match status" value="1"/>
</dbReference>
<dbReference type="PANTHER" id="PTHR34766:SF1">
    <property type="entry name" value="UPF0449 PROTEIN C19ORF25"/>
    <property type="match status" value="1"/>
</dbReference>
<comment type="caution">
    <text evidence="3">The sequence shown here is derived from an EMBL/GenBank/DDBJ whole genome shotgun (WGS) entry which is preliminary data.</text>
</comment>
<name>A0AAV6VML5_9ARAC</name>
<protein>
    <submittedName>
        <fullName evidence="3">Uncharacterized protein</fullName>
    </submittedName>
</protein>
<evidence type="ECO:0000256" key="1">
    <source>
        <dbReference type="ARBA" id="ARBA00006137"/>
    </source>
</evidence>
<accession>A0AAV6VML5</accession>
<evidence type="ECO:0000256" key="2">
    <source>
        <dbReference type="SAM" id="MobiDB-lite"/>
    </source>
</evidence>
<evidence type="ECO:0000313" key="4">
    <source>
        <dbReference type="Proteomes" id="UP000827092"/>
    </source>
</evidence>
<dbReference type="InterPro" id="IPR028227">
    <property type="entry name" value="UPF0449"/>
</dbReference>
<proteinExistence type="inferred from homology"/>